<evidence type="ECO:0008006" key="3">
    <source>
        <dbReference type="Google" id="ProtNLM"/>
    </source>
</evidence>
<evidence type="ECO:0000313" key="2">
    <source>
        <dbReference type="Proteomes" id="UP001265259"/>
    </source>
</evidence>
<keyword evidence="2" id="KW-1185">Reference proteome</keyword>
<protein>
    <recommendedName>
        <fullName evidence="3">DUF4157 domain-containing protein</fullName>
    </recommendedName>
</protein>
<name>A0ABU3DG20_9RHOB</name>
<dbReference type="Proteomes" id="UP001265259">
    <property type="component" value="Unassembled WGS sequence"/>
</dbReference>
<dbReference type="RefSeq" id="WP_311690386.1">
    <property type="nucleotide sequence ID" value="NZ_JAVRHL010000002.1"/>
</dbReference>
<evidence type="ECO:0000313" key="1">
    <source>
        <dbReference type="EMBL" id="MDT0682637.1"/>
    </source>
</evidence>
<dbReference type="EMBL" id="JAVRHL010000002">
    <property type="protein sequence ID" value="MDT0682637.1"/>
    <property type="molecule type" value="Genomic_DNA"/>
</dbReference>
<reference evidence="1 2" key="1">
    <citation type="submission" date="2023-09" db="EMBL/GenBank/DDBJ databases">
        <authorList>
            <person name="Rey-Velasco X."/>
        </authorList>
    </citation>
    <scope>NUCLEOTIDE SEQUENCE [LARGE SCALE GENOMIC DNA]</scope>
    <source>
        <strain evidence="1 2">F158</strain>
    </source>
</reference>
<sequence length="223" mass="25054">MRALLLLILLAACARPMTQNERAFIDTVHGAAVDTSRVRFHDGALIGGIVFERPPRPQLACRERIWPPEEGPSVEVSTAAFVLGSRMFVAESYQRDDWVASYPETLPLPQAMLLAHELTHVWQWQAREVTGYNPLRAVGEQVEAEDPYLFDVAGERPFLDYPYEQQASIVEEYVCCRALDPEGARTARLRALLTPQFPGLADRERAGRIMIPYADAEIRGICS</sequence>
<proteinExistence type="predicted"/>
<organism evidence="1 2">
    <name type="scientific">Tropicimonas omnivorans</name>
    <dbReference type="NCBI Taxonomy" id="3075590"/>
    <lineage>
        <taxon>Bacteria</taxon>
        <taxon>Pseudomonadati</taxon>
        <taxon>Pseudomonadota</taxon>
        <taxon>Alphaproteobacteria</taxon>
        <taxon>Rhodobacterales</taxon>
        <taxon>Roseobacteraceae</taxon>
        <taxon>Tropicimonas</taxon>
    </lineage>
</organism>
<comment type="caution">
    <text evidence="1">The sequence shown here is derived from an EMBL/GenBank/DDBJ whole genome shotgun (WGS) entry which is preliminary data.</text>
</comment>
<accession>A0ABU3DG20</accession>
<gene>
    <name evidence="1" type="ORF">RM543_08065</name>
</gene>